<accession>A0A0D2LRT9</accession>
<dbReference type="SUPFAM" id="SSF50978">
    <property type="entry name" value="WD40 repeat-like"/>
    <property type="match status" value="1"/>
</dbReference>
<dbReference type="InterPro" id="IPR015943">
    <property type="entry name" value="WD40/YVTN_repeat-like_dom_sf"/>
</dbReference>
<dbReference type="PROSITE" id="PS50082">
    <property type="entry name" value="WD_REPEATS_2"/>
    <property type="match status" value="1"/>
</dbReference>
<dbReference type="OrthoDB" id="10262475at2759"/>
<dbReference type="KEGG" id="mng:MNEG_13564"/>
<gene>
    <name evidence="4" type="ORF">MNEG_13564</name>
</gene>
<keyword evidence="1 3" id="KW-0853">WD repeat</keyword>
<dbReference type="EMBL" id="KK104122">
    <property type="protein sequence ID" value="KIY94399.1"/>
    <property type="molecule type" value="Genomic_DNA"/>
</dbReference>
<sequence length="253" mass="26541">MAQVLGDPVAAPPGDGISRVRFSPSSSNTLLSSSWDGTARLYDPSGAPRGVYVHPAPLLDCAFEREGGAFYTGGLDCRVTRVDATTSQQLVLGAHAAPIKCVEWLESKGVAVTASWDLTLRLWDPRCAPAAANVGTAELPGKAYTLGLGGSRLVVGTSARHVWIYDIDNGRAVCGRAARPAQGWAPPRPAVSAACAAGTLKYQTRCIAAHPGGYALGSVEGRVAMEYFDTSPEAQRAKYAFKRLRGAVARSAP</sequence>
<protein>
    <submittedName>
        <fullName evidence="4">Mitotic checkpoint protein BUB3</fullName>
    </submittedName>
</protein>
<evidence type="ECO:0000313" key="5">
    <source>
        <dbReference type="Proteomes" id="UP000054498"/>
    </source>
</evidence>
<dbReference type="RefSeq" id="XP_013893419.1">
    <property type="nucleotide sequence ID" value="XM_014037965.1"/>
</dbReference>
<dbReference type="InterPro" id="IPR001680">
    <property type="entry name" value="WD40_rpt"/>
</dbReference>
<dbReference type="InterPro" id="IPR036322">
    <property type="entry name" value="WD40_repeat_dom_sf"/>
</dbReference>
<dbReference type="PROSITE" id="PS50294">
    <property type="entry name" value="WD_REPEATS_REGION"/>
    <property type="match status" value="1"/>
</dbReference>
<evidence type="ECO:0000256" key="1">
    <source>
        <dbReference type="ARBA" id="ARBA00022574"/>
    </source>
</evidence>
<dbReference type="Proteomes" id="UP000054498">
    <property type="component" value="Unassembled WGS sequence"/>
</dbReference>
<reference evidence="4 5" key="1">
    <citation type="journal article" date="2013" name="BMC Genomics">
        <title>Reconstruction of the lipid metabolism for the microalga Monoraphidium neglectum from its genome sequence reveals characteristics suitable for biofuel production.</title>
        <authorList>
            <person name="Bogen C."/>
            <person name="Al-Dilaimi A."/>
            <person name="Albersmeier A."/>
            <person name="Wichmann J."/>
            <person name="Grundmann M."/>
            <person name="Rupp O."/>
            <person name="Lauersen K.J."/>
            <person name="Blifernez-Klassen O."/>
            <person name="Kalinowski J."/>
            <person name="Goesmann A."/>
            <person name="Mussgnug J.H."/>
            <person name="Kruse O."/>
        </authorList>
    </citation>
    <scope>NUCLEOTIDE SEQUENCE [LARGE SCALE GENOMIC DNA]</scope>
    <source>
        <strain evidence="4 5">SAG 48.87</strain>
    </source>
</reference>
<dbReference type="SMART" id="SM00320">
    <property type="entry name" value="WD40"/>
    <property type="match status" value="3"/>
</dbReference>
<keyword evidence="5" id="KW-1185">Reference proteome</keyword>
<name>A0A0D2LRT9_9CHLO</name>
<dbReference type="Pfam" id="PF00400">
    <property type="entry name" value="WD40"/>
    <property type="match status" value="2"/>
</dbReference>
<dbReference type="Gene3D" id="2.130.10.10">
    <property type="entry name" value="YVTN repeat-like/Quinoprotein amine dehydrogenase"/>
    <property type="match status" value="1"/>
</dbReference>
<dbReference type="AlphaFoldDB" id="A0A0D2LRT9"/>
<proteinExistence type="predicted"/>
<feature type="repeat" description="WD" evidence="3">
    <location>
        <begin position="92"/>
        <end position="124"/>
    </location>
</feature>
<dbReference type="GeneID" id="25731039"/>
<evidence type="ECO:0000313" key="4">
    <source>
        <dbReference type="EMBL" id="KIY94399.1"/>
    </source>
</evidence>
<dbReference type="STRING" id="145388.A0A0D2LRT9"/>
<organism evidence="4 5">
    <name type="scientific">Monoraphidium neglectum</name>
    <dbReference type="NCBI Taxonomy" id="145388"/>
    <lineage>
        <taxon>Eukaryota</taxon>
        <taxon>Viridiplantae</taxon>
        <taxon>Chlorophyta</taxon>
        <taxon>core chlorophytes</taxon>
        <taxon>Chlorophyceae</taxon>
        <taxon>CS clade</taxon>
        <taxon>Sphaeropleales</taxon>
        <taxon>Selenastraceae</taxon>
        <taxon>Monoraphidium</taxon>
    </lineage>
</organism>
<dbReference type="PANTHER" id="PTHR10971">
    <property type="entry name" value="MRNA EXPORT FACTOR AND BUB3"/>
    <property type="match status" value="1"/>
</dbReference>
<evidence type="ECO:0000256" key="2">
    <source>
        <dbReference type="ARBA" id="ARBA00022737"/>
    </source>
</evidence>
<evidence type="ECO:0000256" key="3">
    <source>
        <dbReference type="PROSITE-ProRule" id="PRU00221"/>
    </source>
</evidence>
<keyword evidence="2" id="KW-0677">Repeat</keyword>